<gene>
    <name evidence="1" type="ORF">LzC2_11550</name>
</gene>
<dbReference type="PANTHER" id="PTHR13318">
    <property type="entry name" value="PARTNER OF PAIRED, ISOFORM B-RELATED"/>
    <property type="match status" value="1"/>
</dbReference>
<dbReference type="InterPro" id="IPR032675">
    <property type="entry name" value="LRR_dom_sf"/>
</dbReference>
<keyword evidence="2" id="KW-1185">Reference proteome</keyword>
<dbReference type="PANTHER" id="PTHR13318:SF190">
    <property type="entry name" value="PARTNER OF PAIRED, ISOFORM B"/>
    <property type="match status" value="1"/>
</dbReference>
<dbReference type="EMBL" id="WTPX01000025">
    <property type="protein sequence ID" value="NNJ25092.1"/>
    <property type="molecule type" value="Genomic_DNA"/>
</dbReference>
<protein>
    <recommendedName>
        <fullName evidence="3">Leucine Rich repeats (2 copies)</fullName>
    </recommendedName>
</protein>
<dbReference type="Gene3D" id="3.80.10.10">
    <property type="entry name" value="Ribonuclease Inhibitor"/>
    <property type="match status" value="1"/>
</dbReference>
<organism evidence="1 2">
    <name type="scientific">Alienimonas chondri</name>
    <dbReference type="NCBI Taxonomy" id="2681879"/>
    <lineage>
        <taxon>Bacteria</taxon>
        <taxon>Pseudomonadati</taxon>
        <taxon>Planctomycetota</taxon>
        <taxon>Planctomycetia</taxon>
        <taxon>Planctomycetales</taxon>
        <taxon>Planctomycetaceae</taxon>
        <taxon>Alienimonas</taxon>
    </lineage>
</organism>
<sequence length="394" mass="43977">MVGAVFRALALRFRRVPSDPPPPPWRRRFVLFLKRWKRTIAFAGLVTALLGWAAWPHLSAQIAGLLAERRGHDVEWDHYLSEEIRWWAPLSTDAAVWKTPVCVFINYDVDDGDVDEDGRRDHPETFSDALDRVENMPSVNDLRVYGCAVSLTDAERFSAIHEAEFLLFYQCDFAPGAVTEIAKRGGYGFVDLSHCTLPPGELAQLAKNQTLFQLRVSDIERVGGQFAAFADHPKLVGVLADRTDFNDADLRAVVRCEQMSRLHLEETAVTDAGFAELPELPSLTILRLANTPVTDATVRRLAERCPNLYWLDLSGTQVTDDALPHLARLTSLQYLNLAGTRVTAAAADPAFDWPALEDLSLPVSLIEGDATALVWGRESRRRGGPTFQFEDPPE</sequence>
<evidence type="ECO:0000313" key="2">
    <source>
        <dbReference type="Proteomes" id="UP000609651"/>
    </source>
</evidence>
<dbReference type="SUPFAM" id="SSF52047">
    <property type="entry name" value="RNI-like"/>
    <property type="match status" value="1"/>
</dbReference>
<evidence type="ECO:0008006" key="3">
    <source>
        <dbReference type="Google" id="ProtNLM"/>
    </source>
</evidence>
<accession>A0ABX1VAH1</accession>
<reference evidence="1 2" key="1">
    <citation type="journal article" date="2020" name="Syst. Appl. Microbiol.">
        <title>Alienimonas chondri sp. nov., a novel planctomycete isolated from the biofilm of the red alga Chondrus crispus.</title>
        <authorList>
            <person name="Vitorino I."/>
            <person name="Albuquerque L."/>
            <person name="Wiegand S."/>
            <person name="Kallscheuer N."/>
            <person name="da Costa M.S."/>
            <person name="Lobo-da-Cunha A."/>
            <person name="Jogler C."/>
            <person name="Lage O.M."/>
        </authorList>
    </citation>
    <scope>NUCLEOTIDE SEQUENCE [LARGE SCALE GENOMIC DNA]</scope>
    <source>
        <strain evidence="1 2">LzC2</strain>
    </source>
</reference>
<proteinExistence type="predicted"/>
<dbReference type="Proteomes" id="UP000609651">
    <property type="component" value="Unassembled WGS sequence"/>
</dbReference>
<comment type="caution">
    <text evidence="1">The sequence shown here is derived from an EMBL/GenBank/DDBJ whole genome shotgun (WGS) entry which is preliminary data.</text>
</comment>
<name>A0ABX1VAH1_9PLAN</name>
<evidence type="ECO:0000313" key="1">
    <source>
        <dbReference type="EMBL" id="NNJ25092.1"/>
    </source>
</evidence>